<proteinExistence type="predicted"/>
<dbReference type="Gene3D" id="3.30.700.10">
    <property type="entry name" value="Glycoprotein, Type 4 Pilin"/>
    <property type="match status" value="1"/>
</dbReference>
<reference evidence="2 3" key="1">
    <citation type="submission" date="2019-02" db="EMBL/GenBank/DDBJ databases">
        <title>Deep-cultivation of Planctomycetes and their phenomic and genomic characterization uncovers novel biology.</title>
        <authorList>
            <person name="Wiegand S."/>
            <person name="Jogler M."/>
            <person name="Boedeker C."/>
            <person name="Pinto D."/>
            <person name="Vollmers J."/>
            <person name="Rivas-Marin E."/>
            <person name="Kohn T."/>
            <person name="Peeters S.H."/>
            <person name="Heuer A."/>
            <person name="Rast P."/>
            <person name="Oberbeckmann S."/>
            <person name="Bunk B."/>
            <person name="Jeske O."/>
            <person name="Meyerdierks A."/>
            <person name="Storesund J.E."/>
            <person name="Kallscheuer N."/>
            <person name="Luecker S."/>
            <person name="Lage O.M."/>
            <person name="Pohl T."/>
            <person name="Merkel B.J."/>
            <person name="Hornburger P."/>
            <person name="Mueller R.-W."/>
            <person name="Bruemmer F."/>
            <person name="Labrenz M."/>
            <person name="Spormann A.M."/>
            <person name="Op den Camp H."/>
            <person name="Overmann J."/>
            <person name="Amann R."/>
            <person name="Jetten M.S.M."/>
            <person name="Mascher T."/>
            <person name="Medema M.H."/>
            <person name="Devos D.P."/>
            <person name="Kaster A.-K."/>
            <person name="Ovreas L."/>
            <person name="Rohde M."/>
            <person name="Galperin M.Y."/>
            <person name="Jogler C."/>
        </authorList>
    </citation>
    <scope>NUCLEOTIDE SEQUENCE [LARGE SCALE GENOMIC DNA]</scope>
    <source>
        <strain evidence="2 3">Mal48</strain>
    </source>
</reference>
<dbReference type="PANTHER" id="PTHR30093">
    <property type="entry name" value="GENERAL SECRETION PATHWAY PROTEIN G"/>
    <property type="match status" value="1"/>
</dbReference>
<sequence length="334" mass="36087">MMILSNFRKRKGFTLIELLVVIAIIAILVALLLPAVQQAREAARRTQCKNNLKQIGLALHNYHDIYNTFPPGRTRNLYSGITDAWYTGNIAWLPRLLPQMDQAPLYNTIDWDLGQGTGSTDGDDGVNGTNPTGARRQIIPAFRCPSDPGNGSVTWTTPAGVRVSGAPSNSGYASGNYVGNVGRTTRLSSNTPGVFGQNSQTRFRDITDGTSNVLAVSECVIGFYRESTNDSGNNTDCTPGSKDTSSTRQAGNSWFYVYHPQSAFFNTYVGPNNKKSVDCGVNSDRTNAAARSLHVGGVQAVLCDGSVKFISENIDLTTWNNLGNKSDGNVIGEF</sequence>
<dbReference type="InterPro" id="IPR027558">
    <property type="entry name" value="Pre_pil_HX9DG_C"/>
</dbReference>
<dbReference type="InterPro" id="IPR012902">
    <property type="entry name" value="N_methyl_site"/>
</dbReference>
<dbReference type="InterPro" id="IPR011453">
    <property type="entry name" value="DUF1559"/>
</dbReference>
<dbReference type="PANTHER" id="PTHR30093:SF2">
    <property type="entry name" value="TYPE II SECRETION SYSTEM PROTEIN H"/>
    <property type="match status" value="1"/>
</dbReference>
<dbReference type="Pfam" id="PF07963">
    <property type="entry name" value="N_methyl"/>
    <property type="match status" value="1"/>
</dbReference>
<dbReference type="RefSeq" id="WP_315850673.1">
    <property type="nucleotide sequence ID" value="NZ_CP036267.1"/>
</dbReference>
<evidence type="ECO:0000313" key="2">
    <source>
        <dbReference type="EMBL" id="QDT31293.1"/>
    </source>
</evidence>
<organism evidence="2 3">
    <name type="scientific">Thalassoglobus polymorphus</name>
    <dbReference type="NCBI Taxonomy" id="2527994"/>
    <lineage>
        <taxon>Bacteria</taxon>
        <taxon>Pseudomonadati</taxon>
        <taxon>Planctomycetota</taxon>
        <taxon>Planctomycetia</taxon>
        <taxon>Planctomycetales</taxon>
        <taxon>Planctomycetaceae</taxon>
        <taxon>Thalassoglobus</taxon>
    </lineage>
</organism>
<dbReference type="Pfam" id="PF07596">
    <property type="entry name" value="SBP_bac_10"/>
    <property type="match status" value="1"/>
</dbReference>
<dbReference type="Proteomes" id="UP000315724">
    <property type="component" value="Chromosome"/>
</dbReference>
<name>A0A517QI34_9PLAN</name>
<dbReference type="InterPro" id="IPR045584">
    <property type="entry name" value="Pilin-like"/>
</dbReference>
<dbReference type="SUPFAM" id="SSF54523">
    <property type="entry name" value="Pili subunits"/>
    <property type="match status" value="1"/>
</dbReference>
<evidence type="ECO:0000313" key="3">
    <source>
        <dbReference type="Proteomes" id="UP000315724"/>
    </source>
</evidence>
<dbReference type="EMBL" id="CP036267">
    <property type="protein sequence ID" value="QDT31293.1"/>
    <property type="molecule type" value="Genomic_DNA"/>
</dbReference>
<dbReference type="PROSITE" id="PS00409">
    <property type="entry name" value="PROKAR_NTER_METHYL"/>
    <property type="match status" value="1"/>
</dbReference>
<protein>
    <submittedName>
        <fullName evidence="2">Type II secretion system protein G</fullName>
    </submittedName>
</protein>
<dbReference type="KEGG" id="tpol:Mal48_05260"/>
<dbReference type="NCBIfam" id="TIGR02532">
    <property type="entry name" value="IV_pilin_GFxxxE"/>
    <property type="match status" value="1"/>
</dbReference>
<feature type="domain" description="DUF1559" evidence="1">
    <location>
        <begin position="37"/>
        <end position="316"/>
    </location>
</feature>
<evidence type="ECO:0000259" key="1">
    <source>
        <dbReference type="Pfam" id="PF07596"/>
    </source>
</evidence>
<accession>A0A517QI34</accession>
<gene>
    <name evidence="2" type="primary">xcpT_2</name>
    <name evidence="2" type="ORF">Mal48_05260</name>
</gene>
<keyword evidence="3" id="KW-1185">Reference proteome</keyword>
<dbReference type="NCBIfam" id="TIGR04294">
    <property type="entry name" value="pre_pil_HX9DG"/>
    <property type="match status" value="1"/>
</dbReference>
<dbReference type="AlphaFoldDB" id="A0A517QI34"/>